<evidence type="ECO:0000313" key="2">
    <source>
        <dbReference type="Proteomes" id="UP001155587"/>
    </source>
</evidence>
<dbReference type="Proteomes" id="UP001155587">
    <property type="component" value="Unassembled WGS sequence"/>
</dbReference>
<accession>A0A9X3CLI1</accession>
<comment type="caution">
    <text evidence="1">The sequence shown here is derived from an EMBL/GenBank/DDBJ whole genome shotgun (WGS) entry which is preliminary data.</text>
</comment>
<keyword evidence="2" id="KW-1185">Reference proteome</keyword>
<gene>
    <name evidence="1" type="ORF">MD535_06270</name>
</gene>
<protein>
    <submittedName>
        <fullName evidence="1">Uncharacterized protein</fullName>
    </submittedName>
</protein>
<dbReference type="AlphaFoldDB" id="A0A9X3CLI1"/>
<evidence type="ECO:0000313" key="1">
    <source>
        <dbReference type="EMBL" id="MCW8345613.1"/>
    </source>
</evidence>
<organism evidence="1 2">
    <name type="scientific">Vibrio qingdaonensis</name>
    <dbReference type="NCBI Taxonomy" id="2829491"/>
    <lineage>
        <taxon>Bacteria</taxon>
        <taxon>Pseudomonadati</taxon>
        <taxon>Pseudomonadota</taxon>
        <taxon>Gammaproteobacteria</taxon>
        <taxon>Vibrionales</taxon>
        <taxon>Vibrionaceae</taxon>
        <taxon>Vibrio</taxon>
    </lineage>
</organism>
<proteinExistence type="predicted"/>
<reference evidence="1" key="1">
    <citation type="submission" date="2022-02" db="EMBL/GenBank/DDBJ databases">
        <title>Vibrio sp. nov, a new bacterium isolated from seawater.</title>
        <authorList>
            <person name="Yuan Y."/>
        </authorList>
    </citation>
    <scope>NUCLEOTIDE SEQUENCE</scope>
    <source>
        <strain evidence="1">ZSDZ65</strain>
    </source>
</reference>
<dbReference type="EMBL" id="JAKRRY010000005">
    <property type="protein sequence ID" value="MCW8345613.1"/>
    <property type="molecule type" value="Genomic_DNA"/>
</dbReference>
<sequence length="99" mass="11269">MNGDSSNYELIDKTNALFRLDFDFKNYDLVLSRDDLLNLEKLGSKEKKVFISKKGIEFEELEDSVSFSYSVPNGKRLDVYPSLPKFNALISGALSKMGY</sequence>
<name>A0A9X3CLI1_9VIBR</name>
<dbReference type="RefSeq" id="WP_265674022.1">
    <property type="nucleotide sequence ID" value="NZ_JAKRRY010000005.1"/>
</dbReference>